<keyword evidence="9" id="KW-1185">Reference proteome</keyword>
<evidence type="ECO:0000256" key="4">
    <source>
        <dbReference type="ARBA" id="ARBA00023004"/>
    </source>
</evidence>
<organism evidence="8 9">
    <name type="scientific">Methanosalsum zhilinae (strain DSM 4017 / NBRC 107636 / OCM 62 / WeN5)</name>
    <name type="common">Methanohalophilus zhilinae</name>
    <dbReference type="NCBI Taxonomy" id="679901"/>
    <lineage>
        <taxon>Archaea</taxon>
        <taxon>Methanobacteriati</taxon>
        <taxon>Methanobacteriota</taxon>
        <taxon>Stenosarchaea group</taxon>
        <taxon>Methanomicrobia</taxon>
        <taxon>Methanosarcinales</taxon>
        <taxon>Methanosarcinaceae</taxon>
        <taxon>Methanosalsum</taxon>
    </lineage>
</organism>
<dbReference type="PANTHER" id="PTHR30389">
    <property type="entry name" value="FUMARATE HYDRATASE-RELATED"/>
    <property type="match status" value="1"/>
</dbReference>
<evidence type="ECO:0000256" key="6">
    <source>
        <dbReference type="ARBA" id="ARBA00023239"/>
    </source>
</evidence>
<keyword evidence="4" id="KW-0408">Iron</keyword>
<reference evidence="8 9" key="1">
    <citation type="submission" date="2010-07" db="EMBL/GenBank/DDBJ databases">
        <title>The complete genome of Methanosalsum zhilinae DSM 4017.</title>
        <authorList>
            <consortium name="US DOE Joint Genome Institute (JGI-PGF)"/>
            <person name="Lucas S."/>
            <person name="Copeland A."/>
            <person name="Lapidus A."/>
            <person name="Glavina del Rio T."/>
            <person name="Dalin E."/>
            <person name="Tice H."/>
            <person name="Bruce D."/>
            <person name="Goodwin L."/>
            <person name="Pitluck S."/>
            <person name="Kyrpides N."/>
            <person name="Mavromatis K."/>
            <person name="Ovchinnikova G."/>
            <person name="Daligault H."/>
            <person name="Detter J.C."/>
            <person name="Han C."/>
            <person name="Tapia R."/>
            <person name="Larimer F."/>
            <person name="Land M."/>
            <person name="Hauser L."/>
            <person name="Markowitz V."/>
            <person name="Cheng J.-F."/>
            <person name="Hugenholtz P."/>
            <person name="Woyke T."/>
            <person name="Wu D."/>
            <person name="Spring S."/>
            <person name="Schueler E."/>
            <person name="Brambilla E."/>
            <person name="Klenk H.-P."/>
            <person name="Eisen J.A."/>
        </authorList>
    </citation>
    <scope>NUCLEOTIDE SEQUENCE [LARGE SCALE GENOMIC DNA]</scope>
    <source>
        <strain evidence="9">DSM 4017 / NBRC 107636 / OCM 62 / WeN5</strain>
    </source>
</reference>
<evidence type="ECO:0000313" key="8">
    <source>
        <dbReference type="EMBL" id="AEH60322.1"/>
    </source>
</evidence>
<dbReference type="GeneID" id="10822054"/>
<evidence type="ECO:0000256" key="2">
    <source>
        <dbReference type="ARBA" id="ARBA00022485"/>
    </source>
</evidence>
<dbReference type="InterPro" id="IPR004646">
    <property type="entry name" value="Fe-S_hydro-lyase_TtdA-typ_cat"/>
</dbReference>
<dbReference type="NCBIfam" id="NF004885">
    <property type="entry name" value="PRK06246.1"/>
    <property type="match status" value="1"/>
</dbReference>
<evidence type="ECO:0000259" key="7">
    <source>
        <dbReference type="Pfam" id="PF05681"/>
    </source>
</evidence>
<dbReference type="PANTHER" id="PTHR30389:SF17">
    <property type="entry name" value="L(+)-TARTRATE DEHYDRATASE SUBUNIT ALPHA-RELATED"/>
    <property type="match status" value="1"/>
</dbReference>
<dbReference type="AlphaFoldDB" id="F7XPQ2"/>
<evidence type="ECO:0000256" key="1">
    <source>
        <dbReference type="ARBA" id="ARBA00008876"/>
    </source>
</evidence>
<keyword evidence="5" id="KW-0411">Iron-sulfur</keyword>
<dbReference type="NCBIfam" id="TIGR00722">
    <property type="entry name" value="ttdA_fumA_fumB"/>
    <property type="match status" value="1"/>
</dbReference>
<protein>
    <submittedName>
        <fullName evidence="8">Hydro-lyase, Fe-S type, tartrate/fumarate subfamily, alpha subunit</fullName>
        <ecNumber evidence="8">4.2.1.2</ecNumber>
    </submittedName>
</protein>
<dbReference type="OrthoDB" id="371925at2157"/>
<comment type="similarity">
    <text evidence="1">Belongs to the class-I fumarase family.</text>
</comment>
<accession>F7XPQ2</accession>
<dbReference type="EC" id="4.2.1.2" evidence="8"/>
<feature type="domain" description="Fe-S hydro-lyase tartrate dehydratase alpha-type catalytic" evidence="7">
    <location>
        <begin position="17"/>
        <end position="277"/>
    </location>
</feature>
<dbReference type="HOGENOM" id="CLU_041245_0_0_2"/>
<keyword evidence="2" id="KW-0004">4Fe-4S</keyword>
<dbReference type="GO" id="GO:0051539">
    <property type="term" value="F:4 iron, 4 sulfur cluster binding"/>
    <property type="evidence" value="ECO:0007669"/>
    <property type="project" value="UniProtKB-KW"/>
</dbReference>
<dbReference type="EMBL" id="CP002101">
    <property type="protein sequence ID" value="AEH60322.1"/>
    <property type="molecule type" value="Genomic_DNA"/>
</dbReference>
<dbReference type="GO" id="GO:0004333">
    <property type="term" value="F:fumarate hydratase activity"/>
    <property type="evidence" value="ECO:0007669"/>
    <property type="project" value="UniProtKB-EC"/>
</dbReference>
<name>F7XPQ2_METZD</name>
<evidence type="ECO:0000313" key="9">
    <source>
        <dbReference type="Proteomes" id="UP000006622"/>
    </source>
</evidence>
<dbReference type="InterPro" id="IPR051208">
    <property type="entry name" value="Class-I_Fumarase/Tartrate_DH"/>
</dbReference>
<evidence type="ECO:0000256" key="5">
    <source>
        <dbReference type="ARBA" id="ARBA00023014"/>
    </source>
</evidence>
<dbReference type="STRING" id="679901.Mzhil_0447"/>
<gene>
    <name evidence="8" type="ordered locus">Mzhil_0447</name>
</gene>
<dbReference type="Proteomes" id="UP000006622">
    <property type="component" value="Chromosome"/>
</dbReference>
<proteinExistence type="inferred from homology"/>
<dbReference type="RefSeq" id="WP_013897761.1">
    <property type="nucleotide sequence ID" value="NC_015676.1"/>
</dbReference>
<dbReference type="Pfam" id="PF05681">
    <property type="entry name" value="Fumerase"/>
    <property type="match status" value="1"/>
</dbReference>
<sequence length="282" mass="30154">MDFFFRNDISFESVADATSKILLKAQTDLPSDIIRALQSALGQENNEVAKAHLSAILKNIEFAGNNRIPMCQDTGIPIFFVDVGNELHIDFDLSQAIAEGVRHATDQIPLRPNAVDPLTRINSGDNTGNGIPDINYSFVEGNELCITVAPKGAGSENMSALKMFNPTEVSGIHNFILETVLNAGGMPCPPVIVGVGIGGTFDKSARLAKKALLEDTDDMNEMERELLAEINSLGIGPMGMGGNTTALAVHIKKAHCHTASLPVAVNIQCWANRHATCVFGGE</sequence>
<keyword evidence="6 8" id="KW-0456">Lyase</keyword>
<keyword evidence="3" id="KW-0479">Metal-binding</keyword>
<dbReference type="KEGG" id="mzh:Mzhil_0447"/>
<evidence type="ECO:0000256" key="3">
    <source>
        <dbReference type="ARBA" id="ARBA00022723"/>
    </source>
</evidence>
<dbReference type="GO" id="GO:0046872">
    <property type="term" value="F:metal ion binding"/>
    <property type="evidence" value="ECO:0007669"/>
    <property type="project" value="UniProtKB-KW"/>
</dbReference>